<dbReference type="Proteomes" id="UP000233458">
    <property type="component" value="Chromosome"/>
</dbReference>
<evidence type="ECO:0008006" key="4">
    <source>
        <dbReference type="Google" id="ProtNLM"/>
    </source>
</evidence>
<keyword evidence="1" id="KW-0472">Membrane</keyword>
<evidence type="ECO:0000256" key="1">
    <source>
        <dbReference type="SAM" id="Phobius"/>
    </source>
</evidence>
<keyword evidence="1" id="KW-1133">Transmembrane helix</keyword>
<evidence type="ECO:0000313" key="3">
    <source>
        <dbReference type="Proteomes" id="UP000233458"/>
    </source>
</evidence>
<keyword evidence="1" id="KW-0812">Transmembrane</keyword>
<feature type="transmembrane region" description="Helical" evidence="1">
    <location>
        <begin position="12"/>
        <end position="35"/>
    </location>
</feature>
<keyword evidence="3" id="KW-1185">Reference proteome</keyword>
<sequence>MINDRRKPTSTGLILMASLALNLFVMGALAGNYFAGNGSILPFERQPPSFDDRRPGPPPVRILFNLRENLSPEGQAVFDEEMGPIMDVIGKNRDTGMFQRMAKVLLKEHPADSEITDAFRTVSETINDEVDLVLDHMARMAVRLSPDDRYQLAINTPPLSRPGHPGP</sequence>
<dbReference type="EMBL" id="CP024199">
    <property type="protein sequence ID" value="AUG51383.1"/>
    <property type="molecule type" value="Genomic_DNA"/>
</dbReference>
<dbReference type="RefSeq" id="WP_101283042.1">
    <property type="nucleotide sequence ID" value="NZ_CP024199.1"/>
</dbReference>
<protein>
    <recommendedName>
        <fullName evidence="4">Heavy-metal resistance</fullName>
    </recommendedName>
</protein>
<reference evidence="2 3" key="1">
    <citation type="submission" date="2017-10" db="EMBL/GenBank/DDBJ databases">
        <title>Biodiversity and function of Thalassospira species in the particle-attached aromatic-hydrocarbon-degrading consortia from the surface seawater of the China South Sea.</title>
        <authorList>
            <person name="Dong C."/>
            <person name="Liu R."/>
            <person name="Shao Z."/>
        </authorList>
    </citation>
    <scope>NUCLEOTIDE SEQUENCE [LARGE SCALE GENOMIC DNA]</scope>
    <source>
        <strain evidence="2 3">CSC3H3</strain>
    </source>
</reference>
<gene>
    <name evidence="2" type="ORF">CSC3H3_00600</name>
</gene>
<evidence type="ECO:0000313" key="2">
    <source>
        <dbReference type="EMBL" id="AUG51383.1"/>
    </source>
</evidence>
<organism evidence="2 3">
    <name type="scientific">Thalassospira marina</name>
    <dbReference type="NCBI Taxonomy" id="2048283"/>
    <lineage>
        <taxon>Bacteria</taxon>
        <taxon>Pseudomonadati</taxon>
        <taxon>Pseudomonadota</taxon>
        <taxon>Alphaproteobacteria</taxon>
        <taxon>Rhodospirillales</taxon>
        <taxon>Thalassospiraceae</taxon>
        <taxon>Thalassospira</taxon>
    </lineage>
</organism>
<accession>A0ABM6Q4U8</accession>
<name>A0ABM6Q4U8_9PROT</name>
<proteinExistence type="predicted"/>